<sequence>MTPYGRALASWSLSVASLVLFEGTIASVLALEANHLTTRPLIAERPSASPRTLPSQRRTTTDGVLRLDEPVTVRLRSTMLQVPAAYLSPWPHAEVRHRVNDVRSLRFEFWMPDGRYLEVNPISNASFRPKEPGRAEPSQDAFVVRVWDVLPSVKNESRYVSPDQAFQNQVRNRYPPNSPFSFREEAFGLVRFWPADDANSDYSISYRNKDGADPQLLLDCVGPGRFRVFLACSARVYLVSEDLAFSVVFPKEQVQRWREIVTTARDLYNSWKSQPRDVK</sequence>
<dbReference type="EnsemblBacteria" id="BAC49359">
    <property type="protein sequence ID" value="BAC49359"/>
    <property type="gene ID" value="BAC49359"/>
</dbReference>
<dbReference type="Proteomes" id="UP000002526">
    <property type="component" value="Chromosome"/>
</dbReference>
<accession>Q89MU8</accession>
<dbReference type="AlphaFoldDB" id="Q89MU8"/>
<evidence type="ECO:0000313" key="2">
    <source>
        <dbReference type="Proteomes" id="UP000002526"/>
    </source>
</evidence>
<protein>
    <submittedName>
        <fullName evidence="1">Blr4094 protein</fullName>
    </submittedName>
</protein>
<dbReference type="HOGENOM" id="CLU_996261_0_0_5"/>
<reference evidence="2" key="1">
    <citation type="journal article" date="2002" name="DNA Res.">
        <title>Complete genomic sequence of nitrogen-fixing symbiotic bacterium Bradyrhizobium japonicum USDA110.</title>
        <authorList>
            <person name="Kaneko T."/>
            <person name="Nakamura Y."/>
            <person name="Sato S."/>
            <person name="Minamisawa K."/>
            <person name="Uchiumi T."/>
            <person name="Sasamoto S."/>
            <person name="Watanabe A."/>
            <person name="Idesawa K."/>
            <person name="Iriguchi M."/>
            <person name="Kawashima K."/>
            <person name="Kohara M."/>
            <person name="Matsumoto M."/>
            <person name="Shimpo S."/>
            <person name="Tsuruoka H."/>
            <person name="Wada T."/>
            <person name="Yamada M."/>
            <person name="Tabata S."/>
        </authorList>
    </citation>
    <scope>NUCLEOTIDE SEQUENCE [LARGE SCALE GENOMIC DNA]</scope>
    <source>
        <strain evidence="2">JCM 10833 / BCRC 13528 / IAM 13628 / NBRC 14792 / USDA 110</strain>
    </source>
</reference>
<dbReference type="InParanoid" id="Q89MU8"/>
<keyword evidence="2" id="KW-1185">Reference proteome</keyword>
<gene>
    <name evidence="1" type="ordered locus">blr4094</name>
</gene>
<organism evidence="1 2">
    <name type="scientific">Bradyrhizobium diazoefficiens (strain JCM 10833 / BCRC 13528 / IAM 13628 / NBRC 14792 / USDA 110)</name>
    <dbReference type="NCBI Taxonomy" id="224911"/>
    <lineage>
        <taxon>Bacteria</taxon>
        <taxon>Pseudomonadati</taxon>
        <taxon>Pseudomonadota</taxon>
        <taxon>Alphaproteobacteria</taxon>
        <taxon>Hyphomicrobiales</taxon>
        <taxon>Nitrobacteraceae</taxon>
        <taxon>Bradyrhizobium</taxon>
    </lineage>
</organism>
<dbReference type="OrthoDB" id="10000726at2"/>
<proteinExistence type="predicted"/>
<evidence type="ECO:0000313" key="1">
    <source>
        <dbReference type="EMBL" id="BAC49359.1"/>
    </source>
</evidence>
<name>Q89MU8_BRADU</name>
<dbReference type="KEGG" id="bja:blr4094"/>
<dbReference type="EMBL" id="BA000040">
    <property type="protein sequence ID" value="BAC49359.1"/>
    <property type="molecule type" value="Genomic_DNA"/>
</dbReference>